<dbReference type="PROSITE" id="PS50026">
    <property type="entry name" value="EGF_3"/>
    <property type="match status" value="1"/>
</dbReference>
<dbReference type="PROSITE" id="PS01187">
    <property type="entry name" value="EGF_CA"/>
    <property type="match status" value="1"/>
</dbReference>
<dbReference type="InterPro" id="IPR000742">
    <property type="entry name" value="EGF"/>
</dbReference>
<gene>
    <name evidence="7" type="ORF">RHSIM_Rhsim02G0164400</name>
</gene>
<comment type="caution">
    <text evidence="7">The sequence shown here is derived from an EMBL/GenBank/DDBJ whole genome shotgun (WGS) entry which is preliminary data.</text>
</comment>
<feature type="domain" description="EGF-like" evidence="6">
    <location>
        <begin position="107"/>
        <end position="145"/>
    </location>
</feature>
<keyword evidence="3" id="KW-0677">Repeat</keyword>
<dbReference type="InterPro" id="IPR018097">
    <property type="entry name" value="EGF_Ca-bd_CS"/>
</dbReference>
<dbReference type="AlphaFoldDB" id="A0A834HG06"/>
<reference evidence="7" key="1">
    <citation type="submission" date="2019-11" db="EMBL/GenBank/DDBJ databases">
        <authorList>
            <person name="Liu Y."/>
            <person name="Hou J."/>
            <person name="Li T.-Q."/>
            <person name="Guan C.-H."/>
            <person name="Wu X."/>
            <person name="Wu H.-Z."/>
            <person name="Ling F."/>
            <person name="Zhang R."/>
            <person name="Shi X.-G."/>
            <person name="Ren J.-P."/>
            <person name="Chen E.-F."/>
            <person name="Sun J.-M."/>
        </authorList>
    </citation>
    <scope>NUCLEOTIDE SEQUENCE</scope>
    <source>
        <strain evidence="7">Adult_tree_wgs_1</strain>
        <tissue evidence="7">Leaves</tissue>
    </source>
</reference>
<sequence length="236" mass="25700">MGSCGINCCQTTIPPLITFINASPRSLDLNNNQDGCKYAFMVDYQWFRDKNISSARDMEYVPAVLNWTACNETETNSCGANAYCLIYKCVCDEGYKGNPYLSSGCQDINECSDPSLNHCGNSSCINTPGTYYCYCPDGYYNNISADYFLYANGTRQARASGSDVGVGVDDVGDMDEVDDIVKERASGSDVGVGKKLESRERKSIPSPLIHRLQSLPEKTTAVAVDMPSIGKLLGVV</sequence>
<dbReference type="InterPro" id="IPR000152">
    <property type="entry name" value="EGF-type_Asp/Asn_hydroxyl_site"/>
</dbReference>
<dbReference type="PROSITE" id="PS00010">
    <property type="entry name" value="ASX_HYDROXYL"/>
    <property type="match status" value="1"/>
</dbReference>
<evidence type="ECO:0000256" key="5">
    <source>
        <dbReference type="PROSITE-ProRule" id="PRU00076"/>
    </source>
</evidence>
<keyword evidence="2" id="KW-0732">Signal</keyword>
<dbReference type="FunFam" id="2.10.25.10:FF:000038">
    <property type="entry name" value="Fibrillin 2"/>
    <property type="match status" value="1"/>
</dbReference>
<dbReference type="CDD" id="cd00054">
    <property type="entry name" value="EGF_CA"/>
    <property type="match status" value="1"/>
</dbReference>
<dbReference type="SMART" id="SM00181">
    <property type="entry name" value="EGF"/>
    <property type="match status" value="2"/>
</dbReference>
<dbReference type="SUPFAM" id="SSF57196">
    <property type="entry name" value="EGF/Laminin"/>
    <property type="match status" value="1"/>
</dbReference>
<dbReference type="EMBL" id="WJXA01000002">
    <property type="protein sequence ID" value="KAF7150459.1"/>
    <property type="molecule type" value="Genomic_DNA"/>
</dbReference>
<protein>
    <recommendedName>
        <fullName evidence="6">EGF-like domain-containing protein</fullName>
    </recommendedName>
</protein>
<proteinExistence type="predicted"/>
<evidence type="ECO:0000256" key="3">
    <source>
        <dbReference type="ARBA" id="ARBA00022737"/>
    </source>
</evidence>
<keyword evidence="8" id="KW-1185">Reference proteome</keyword>
<dbReference type="Proteomes" id="UP000626092">
    <property type="component" value="Unassembled WGS sequence"/>
</dbReference>
<evidence type="ECO:0000256" key="4">
    <source>
        <dbReference type="ARBA" id="ARBA00023157"/>
    </source>
</evidence>
<dbReference type="SMART" id="SM00179">
    <property type="entry name" value="EGF_CA"/>
    <property type="match status" value="1"/>
</dbReference>
<dbReference type="PANTHER" id="PTHR33491">
    <property type="entry name" value="OSJNBA0016N04.9 PROTEIN"/>
    <property type="match status" value="1"/>
</dbReference>
<keyword evidence="4" id="KW-1015">Disulfide bond</keyword>
<evidence type="ECO:0000256" key="2">
    <source>
        <dbReference type="ARBA" id="ARBA00022729"/>
    </source>
</evidence>
<evidence type="ECO:0000313" key="8">
    <source>
        <dbReference type="Proteomes" id="UP000626092"/>
    </source>
</evidence>
<dbReference type="Pfam" id="PF07645">
    <property type="entry name" value="EGF_CA"/>
    <property type="match status" value="1"/>
</dbReference>
<evidence type="ECO:0000259" key="6">
    <source>
        <dbReference type="PROSITE" id="PS50026"/>
    </source>
</evidence>
<accession>A0A834HG06</accession>
<dbReference type="InterPro" id="IPR001881">
    <property type="entry name" value="EGF-like_Ca-bd_dom"/>
</dbReference>
<dbReference type="OrthoDB" id="1750317at2759"/>
<comment type="caution">
    <text evidence="5">Lacks conserved residue(s) required for the propagation of feature annotation.</text>
</comment>
<evidence type="ECO:0000256" key="1">
    <source>
        <dbReference type="ARBA" id="ARBA00022536"/>
    </source>
</evidence>
<dbReference type="GO" id="GO:0005509">
    <property type="term" value="F:calcium ion binding"/>
    <property type="evidence" value="ECO:0007669"/>
    <property type="project" value="InterPro"/>
</dbReference>
<name>A0A834HG06_RHOSS</name>
<evidence type="ECO:0000313" key="7">
    <source>
        <dbReference type="EMBL" id="KAF7150459.1"/>
    </source>
</evidence>
<keyword evidence="1 5" id="KW-0245">EGF-like domain</keyword>
<dbReference type="Gene3D" id="2.90.20.10">
    <property type="entry name" value="Plasmodium vivax P25 domain"/>
    <property type="match status" value="1"/>
</dbReference>
<organism evidence="7 8">
    <name type="scientific">Rhododendron simsii</name>
    <name type="common">Sims's rhododendron</name>
    <dbReference type="NCBI Taxonomy" id="118357"/>
    <lineage>
        <taxon>Eukaryota</taxon>
        <taxon>Viridiplantae</taxon>
        <taxon>Streptophyta</taxon>
        <taxon>Embryophyta</taxon>
        <taxon>Tracheophyta</taxon>
        <taxon>Spermatophyta</taxon>
        <taxon>Magnoliopsida</taxon>
        <taxon>eudicotyledons</taxon>
        <taxon>Gunneridae</taxon>
        <taxon>Pentapetalae</taxon>
        <taxon>asterids</taxon>
        <taxon>Ericales</taxon>
        <taxon>Ericaceae</taxon>
        <taxon>Ericoideae</taxon>
        <taxon>Rhodoreae</taxon>
        <taxon>Rhododendron</taxon>
    </lineage>
</organism>
<dbReference type="InterPro" id="IPR049883">
    <property type="entry name" value="NOTCH1_EGF-like"/>
</dbReference>